<evidence type="ECO:0000259" key="2">
    <source>
        <dbReference type="Pfam" id="PF05170"/>
    </source>
</evidence>
<organism evidence="3 4">
    <name type="scientific">Acidocella aminolytica 101 = DSM 11237</name>
    <dbReference type="NCBI Taxonomy" id="1120923"/>
    <lineage>
        <taxon>Bacteria</taxon>
        <taxon>Pseudomonadati</taxon>
        <taxon>Pseudomonadota</taxon>
        <taxon>Alphaproteobacteria</taxon>
        <taxon>Acetobacterales</taxon>
        <taxon>Acidocellaceae</taxon>
        <taxon>Acidocella</taxon>
    </lineage>
</organism>
<comment type="caution">
    <text evidence="3">The sequence shown here is derived from an EMBL/GenBank/DDBJ whole genome shotgun (WGS) entry which is preliminary data.</text>
</comment>
<dbReference type="PANTHER" id="PTHR30441:SF4">
    <property type="entry name" value="PROTEIN ASMA"/>
    <property type="match status" value="1"/>
</dbReference>
<feature type="domain" description="AsmA" evidence="2">
    <location>
        <begin position="723"/>
        <end position="865"/>
    </location>
</feature>
<dbReference type="STRING" id="1120923.SAMN02746095_01527"/>
<name>A0A0D6PKC7_9PROT</name>
<keyword evidence="4" id="KW-1185">Reference proteome</keyword>
<dbReference type="EMBL" id="BANC01000082">
    <property type="protein sequence ID" value="GAN81189.1"/>
    <property type="molecule type" value="Genomic_DNA"/>
</dbReference>
<reference evidence="3 4" key="1">
    <citation type="submission" date="2012-11" db="EMBL/GenBank/DDBJ databases">
        <title>Whole genome sequence of Acidocella aminolytica 101 = DSM 11237.</title>
        <authorList>
            <person name="Azuma Y."/>
            <person name="Higashiura N."/>
            <person name="Hirakawa H."/>
            <person name="Matsushita K."/>
        </authorList>
    </citation>
    <scope>NUCLEOTIDE SEQUENCE [LARGE SCALE GENOMIC DNA]</scope>
    <source>
        <strain evidence="4">101 / DSM 11237</strain>
    </source>
</reference>
<dbReference type="InterPro" id="IPR052894">
    <property type="entry name" value="AsmA-related"/>
</dbReference>
<feature type="chain" id="PRO_5002310075" description="AsmA domain-containing protein" evidence="1">
    <location>
        <begin position="22"/>
        <end position="932"/>
    </location>
</feature>
<dbReference type="Proteomes" id="UP000032668">
    <property type="component" value="Unassembled WGS sequence"/>
</dbReference>
<gene>
    <name evidence="3" type="ORF">Aam_084_004</name>
</gene>
<dbReference type="GO" id="GO:0090313">
    <property type="term" value="P:regulation of protein targeting to membrane"/>
    <property type="evidence" value="ECO:0007669"/>
    <property type="project" value="TreeGrafter"/>
</dbReference>
<dbReference type="PANTHER" id="PTHR30441">
    <property type="entry name" value="DUF748 DOMAIN-CONTAINING PROTEIN"/>
    <property type="match status" value="1"/>
</dbReference>
<dbReference type="Pfam" id="PF05170">
    <property type="entry name" value="AsmA"/>
    <property type="match status" value="2"/>
</dbReference>
<keyword evidence="1" id="KW-0732">Signal</keyword>
<evidence type="ECO:0000256" key="1">
    <source>
        <dbReference type="SAM" id="SignalP"/>
    </source>
</evidence>
<evidence type="ECO:0000313" key="3">
    <source>
        <dbReference type="EMBL" id="GAN81189.1"/>
    </source>
</evidence>
<feature type="signal peptide" evidence="1">
    <location>
        <begin position="1"/>
        <end position="21"/>
    </location>
</feature>
<sequence>MPLVLVLAVLAALLALPSFVAAPAHRAAVEAFASRLTGREVHISGKLSLSYWPQPEIIATGITITGPDHETITAKALSLDLALAPLLHGQLAVRTLDLNTPSISFPWPMPGGISAVAPPPWLAALHAHINNGLVRFGTVDFTGVNADLFTGAYGSVSVSGDGKLAGHKITLGLSVGETADDGSAQLSIHTALDGAKADLSGTLDSRSLLDGLLKLQLPGGITGTAQIQADANSITAPTLNFALGQGRLDGNAKLTFAPLGFNANLTGHGLNFSHFNGAETIWPRALPTRIQLNADQLMLAGKPFPALQATLETGPKGTSINGLNIALYGGASLGGTLKLTPEDGLSGHLSLAAPDLNALAAGLGLPAESAWRAAFLQADLGGSRDSPVLKSITGTLGADHVNGQLRLSGNHAAFQLGFDHLDLTPLATWLGQKPLAGLLTVDGELTAAHAEAGPVKLSNLFVDAALDGTLNIRRATADLYGGIAGGSVTLDKDFKVTSAHAFLDLPSAAPLAALLPAGIKLPPDLLKPHFSLVMAAAGPPTALTASAVARLGHFTFTAAPVINLVQQSARGAVSLRHPNTIEALQLLGVEKGCSRMAPLPGYPFQGVKLPCIAEADTPALAFPGPGALSLRARFTYTPDQYGLNDFVLSAGLLNASGQFMVHKGRLSGQINAGTLALPSLPANLQMPDSLPVSGSVALSADHVLYAGTQIFGPAAGILSLAPDQASFKLTQASIGNGNLTGSMSLKFSAKAPPALSAKFLAEGVDASKLNLPQSFPLTLSSGQISATASLTASGYTAKAWEATLGGSATITASNGTLNGLSLPGIVTALGEAKHMPFSKLLTSGATPFTTLTLAGNFAQGNCSLTQAQLTAPSGSVTAKGGIDLFDATLALRLDAKPNVKPPLTLTTRLIGAWAKPNRSSDSSAAYDWKPAP</sequence>
<dbReference type="AlphaFoldDB" id="A0A0D6PKC7"/>
<dbReference type="InterPro" id="IPR007844">
    <property type="entry name" value="AsmA"/>
</dbReference>
<accession>A0A0D6PKC7</accession>
<feature type="domain" description="AsmA" evidence="2">
    <location>
        <begin position="4"/>
        <end position="104"/>
    </location>
</feature>
<protein>
    <recommendedName>
        <fullName evidence="2">AsmA domain-containing protein</fullName>
    </recommendedName>
</protein>
<proteinExistence type="predicted"/>
<evidence type="ECO:0000313" key="4">
    <source>
        <dbReference type="Proteomes" id="UP000032668"/>
    </source>
</evidence>
<dbReference type="GO" id="GO:0005886">
    <property type="term" value="C:plasma membrane"/>
    <property type="evidence" value="ECO:0007669"/>
    <property type="project" value="TreeGrafter"/>
</dbReference>